<dbReference type="InterPro" id="IPR002156">
    <property type="entry name" value="RNaseH_domain"/>
</dbReference>
<organism evidence="2 3">
    <name type="scientific">Kingdonia uniflora</name>
    <dbReference type="NCBI Taxonomy" id="39325"/>
    <lineage>
        <taxon>Eukaryota</taxon>
        <taxon>Viridiplantae</taxon>
        <taxon>Streptophyta</taxon>
        <taxon>Embryophyta</taxon>
        <taxon>Tracheophyta</taxon>
        <taxon>Spermatophyta</taxon>
        <taxon>Magnoliopsida</taxon>
        <taxon>Ranunculales</taxon>
        <taxon>Circaeasteraceae</taxon>
        <taxon>Kingdonia</taxon>
    </lineage>
</organism>
<feature type="domain" description="RNase H type-1" evidence="1">
    <location>
        <begin position="144"/>
        <end position="231"/>
    </location>
</feature>
<dbReference type="Gene3D" id="3.30.420.10">
    <property type="entry name" value="Ribonuclease H-like superfamily/Ribonuclease H"/>
    <property type="match status" value="1"/>
</dbReference>
<dbReference type="PROSITE" id="PS50879">
    <property type="entry name" value="RNASE_H_1"/>
    <property type="match status" value="1"/>
</dbReference>
<dbReference type="GO" id="GO:0003676">
    <property type="term" value="F:nucleic acid binding"/>
    <property type="evidence" value="ECO:0007669"/>
    <property type="project" value="InterPro"/>
</dbReference>
<dbReference type="GO" id="GO:0004523">
    <property type="term" value="F:RNA-DNA hybrid ribonuclease activity"/>
    <property type="evidence" value="ECO:0007669"/>
    <property type="project" value="InterPro"/>
</dbReference>
<dbReference type="EMBL" id="JACGCM010000560">
    <property type="protein sequence ID" value="KAF6170694.1"/>
    <property type="molecule type" value="Genomic_DNA"/>
</dbReference>
<dbReference type="Pfam" id="PF13456">
    <property type="entry name" value="RVT_3"/>
    <property type="match status" value="1"/>
</dbReference>
<dbReference type="InterPro" id="IPR036397">
    <property type="entry name" value="RNaseH_sf"/>
</dbReference>
<protein>
    <recommendedName>
        <fullName evidence="1">RNase H type-1 domain-containing protein</fullName>
    </recommendedName>
</protein>
<dbReference type="InterPro" id="IPR044730">
    <property type="entry name" value="RNase_H-like_dom_plant"/>
</dbReference>
<dbReference type="PANTHER" id="PTHR47723:SF23">
    <property type="entry name" value="REVERSE TRANSCRIPTASE-LIKE PROTEIN"/>
    <property type="match status" value="1"/>
</dbReference>
<dbReference type="InterPro" id="IPR012337">
    <property type="entry name" value="RNaseH-like_sf"/>
</dbReference>
<dbReference type="Proteomes" id="UP000541444">
    <property type="component" value="Unassembled WGS sequence"/>
</dbReference>
<dbReference type="OrthoDB" id="1906820at2759"/>
<dbReference type="PANTHER" id="PTHR47723">
    <property type="entry name" value="OS05G0353850 PROTEIN"/>
    <property type="match status" value="1"/>
</dbReference>
<evidence type="ECO:0000313" key="3">
    <source>
        <dbReference type="Proteomes" id="UP000541444"/>
    </source>
</evidence>
<evidence type="ECO:0000259" key="1">
    <source>
        <dbReference type="PROSITE" id="PS50879"/>
    </source>
</evidence>
<proteinExistence type="predicted"/>
<comment type="caution">
    <text evidence="2">The sequence shown here is derived from an EMBL/GenBank/DDBJ whole genome shotgun (WGS) entry which is preliminary data.</text>
</comment>
<dbReference type="AlphaFoldDB" id="A0A7J7NUQ1"/>
<gene>
    <name evidence="2" type="ORF">GIB67_015646</name>
</gene>
<evidence type="ECO:0000313" key="2">
    <source>
        <dbReference type="EMBL" id="KAF6170694.1"/>
    </source>
</evidence>
<sequence length="231" mass="25170">MRAKFIANSGSFSTWTKGSSIWAGVRGALEDACSNSGFVIGDGSCIDLWRDIWCSPISLKDLINNDNNPWKNLHAKAGDTMSPYLKDLWIGAIWGGTKLIWHARSKKIFEDHIITLDKEKRNLGAPLHPSKRTDIKSCSWELPRKGEIKINADGVARGNPGKGGIGYIFKDCKGNVLDTLTKGLGLVTNYTAECQAIINGVASVASNGWLIVWMESDSKAAVEAFNSDNIA</sequence>
<name>A0A7J7NUQ1_9MAGN</name>
<dbReference type="InterPro" id="IPR053151">
    <property type="entry name" value="RNase_H-like"/>
</dbReference>
<dbReference type="SUPFAM" id="SSF53098">
    <property type="entry name" value="Ribonuclease H-like"/>
    <property type="match status" value="1"/>
</dbReference>
<dbReference type="CDD" id="cd06222">
    <property type="entry name" value="RNase_H_like"/>
    <property type="match status" value="1"/>
</dbReference>
<accession>A0A7J7NUQ1</accession>
<reference evidence="2 3" key="1">
    <citation type="journal article" date="2020" name="IScience">
        <title>Genome Sequencing of the Endangered Kingdonia uniflora (Circaeasteraceae, Ranunculales) Reveals Potential Mechanisms of Evolutionary Specialization.</title>
        <authorList>
            <person name="Sun Y."/>
            <person name="Deng T."/>
            <person name="Zhang A."/>
            <person name="Moore M.J."/>
            <person name="Landis J.B."/>
            <person name="Lin N."/>
            <person name="Zhang H."/>
            <person name="Zhang X."/>
            <person name="Huang J."/>
            <person name="Zhang X."/>
            <person name="Sun H."/>
            <person name="Wang H."/>
        </authorList>
    </citation>
    <scope>NUCLEOTIDE SEQUENCE [LARGE SCALE GENOMIC DNA]</scope>
    <source>
        <strain evidence="2">TB1705</strain>
        <tissue evidence="2">Leaf</tissue>
    </source>
</reference>
<keyword evidence="3" id="KW-1185">Reference proteome</keyword>